<sequence length="134" mass="14274">MNSMLFGGLFGSLASLPVLIAYWVGVVAWAKAGRTPGWWCMLIGVMLSTLGMVLAVVSMFLVFPIMAPGPSAPSSFSHLAVWMTVTGGFSGLGSLLFAIGFAIHAFRARRVGDRVTDLETIIAAQNEQLSRQVP</sequence>
<proteinExistence type="predicted"/>
<evidence type="ECO:0000256" key="1">
    <source>
        <dbReference type="SAM" id="Phobius"/>
    </source>
</evidence>
<evidence type="ECO:0000313" key="2">
    <source>
        <dbReference type="EMBL" id="GAA5481565.1"/>
    </source>
</evidence>
<feature type="transmembrane region" description="Helical" evidence="1">
    <location>
        <begin position="79"/>
        <end position="106"/>
    </location>
</feature>
<accession>A0ABP9UJ71</accession>
<comment type="caution">
    <text evidence="2">The sequence shown here is derived from an EMBL/GenBank/DDBJ whole genome shotgun (WGS) entry which is preliminary data.</text>
</comment>
<protein>
    <recommendedName>
        <fullName evidence="4">Cox cluster protein</fullName>
    </recommendedName>
</protein>
<keyword evidence="1" id="KW-0812">Transmembrane</keyword>
<feature type="transmembrane region" description="Helical" evidence="1">
    <location>
        <begin position="42"/>
        <end position="67"/>
    </location>
</feature>
<evidence type="ECO:0008006" key="4">
    <source>
        <dbReference type="Google" id="ProtNLM"/>
    </source>
</evidence>
<keyword evidence="3" id="KW-1185">Reference proteome</keyword>
<keyword evidence="1" id="KW-0472">Membrane</keyword>
<evidence type="ECO:0000313" key="3">
    <source>
        <dbReference type="Proteomes" id="UP001476282"/>
    </source>
</evidence>
<reference evidence="2 3" key="1">
    <citation type="submission" date="2024-02" db="EMBL/GenBank/DDBJ databases">
        <title>Haloferula sargassicola NBRC 104335.</title>
        <authorList>
            <person name="Ichikawa N."/>
            <person name="Katano-Makiyama Y."/>
            <person name="Hidaka K."/>
        </authorList>
    </citation>
    <scope>NUCLEOTIDE SEQUENCE [LARGE SCALE GENOMIC DNA]</scope>
    <source>
        <strain evidence="2 3">NBRC 104335</strain>
    </source>
</reference>
<dbReference type="RefSeq" id="WP_353565715.1">
    <property type="nucleotide sequence ID" value="NZ_BAABRI010000003.1"/>
</dbReference>
<gene>
    <name evidence="2" type="ORF">Hsar01_00774</name>
</gene>
<organism evidence="2 3">
    <name type="scientific">Haloferula sargassicola</name>
    <dbReference type="NCBI Taxonomy" id="490096"/>
    <lineage>
        <taxon>Bacteria</taxon>
        <taxon>Pseudomonadati</taxon>
        <taxon>Verrucomicrobiota</taxon>
        <taxon>Verrucomicrobiia</taxon>
        <taxon>Verrucomicrobiales</taxon>
        <taxon>Verrucomicrobiaceae</taxon>
        <taxon>Haloferula</taxon>
    </lineage>
</organism>
<feature type="transmembrane region" description="Helical" evidence="1">
    <location>
        <begin position="6"/>
        <end position="30"/>
    </location>
</feature>
<keyword evidence="1" id="KW-1133">Transmembrane helix</keyword>
<name>A0ABP9UJ71_9BACT</name>
<dbReference type="EMBL" id="BAABRI010000003">
    <property type="protein sequence ID" value="GAA5481565.1"/>
    <property type="molecule type" value="Genomic_DNA"/>
</dbReference>
<dbReference type="Proteomes" id="UP001476282">
    <property type="component" value="Unassembled WGS sequence"/>
</dbReference>